<dbReference type="Pfam" id="PF08245">
    <property type="entry name" value="Mur_ligase_M"/>
    <property type="match status" value="1"/>
</dbReference>
<proteinExistence type="predicted"/>
<name>A0A2H4U8D3_METSM</name>
<dbReference type="PANTHER" id="PTHR23135:SF4">
    <property type="entry name" value="UDP-N-ACETYLMURAMOYL-L-ALANYL-D-GLUTAMATE--2,6-DIAMINOPIMELATE LIGASE MURE HOMOLOG, CHLOROPLASTIC"/>
    <property type="match status" value="1"/>
</dbReference>
<dbReference type="GeneID" id="35119339"/>
<reference evidence="2 3" key="1">
    <citation type="submission" date="2016-10" db="EMBL/GenBank/DDBJ databases">
        <authorList>
            <person name="Varghese N."/>
        </authorList>
    </citation>
    <scope>NUCLEOTIDE SEQUENCE [LARGE SCALE GENOMIC DNA]</scope>
    <source>
        <strain evidence="2 3">KB11</strain>
    </source>
</reference>
<organism evidence="2 3">
    <name type="scientific">Methanobrevibacter smithii</name>
    <dbReference type="NCBI Taxonomy" id="2173"/>
    <lineage>
        <taxon>Archaea</taxon>
        <taxon>Methanobacteriati</taxon>
        <taxon>Methanobacteriota</taxon>
        <taxon>Methanomada group</taxon>
        <taxon>Methanobacteria</taxon>
        <taxon>Methanobacteriales</taxon>
        <taxon>Methanobacteriaceae</taxon>
        <taxon>Methanobrevibacter</taxon>
    </lineage>
</organism>
<evidence type="ECO:0000313" key="3">
    <source>
        <dbReference type="Proteomes" id="UP000232133"/>
    </source>
</evidence>
<dbReference type="Proteomes" id="UP000232133">
    <property type="component" value="Chromosome"/>
</dbReference>
<dbReference type="SUPFAM" id="SSF53623">
    <property type="entry name" value="MurD-like peptide ligases, catalytic domain"/>
    <property type="match status" value="1"/>
</dbReference>
<dbReference type="Gene3D" id="3.90.190.20">
    <property type="entry name" value="Mur ligase, C-terminal domain"/>
    <property type="match status" value="1"/>
</dbReference>
<evidence type="ECO:0000313" key="2">
    <source>
        <dbReference type="EMBL" id="ATZ60385.1"/>
    </source>
</evidence>
<gene>
    <name evidence="2" type="ORF">BK798_08130</name>
</gene>
<sequence length="511" mass="55992">MNESDFPEDTTFGVIGICGANCNLVARILKDRGFDVIGTDMSSGDDCRFKKSLEGYDIEVFYESHPKEFFEKADYIIPPISLPKTAEVFDIIQEKNIPVLEVSDIIDIFKVNKPVFGITGTNGKTTTTTLLKKIAYDNNIAPVEHNLEKMQGNAEYIPILQSRLNGDVGILEVGTFGVPGTIERIVGNSELTSGLITNITPDHLNDLGGFMEYAHVKAEFIKGLAGKQLIVNGQDPTIMGLLRELNFEGEIITFGVDEMPVGVASKECVCGKTIDVKEIISGSGYYLCECGLTTPQLDYIATNINLKNRTFELHTPDEKLEVKMLLEGIHNVYNVVGVIVAAHEFLKLPYDKILESIATFGGVSGRMEKVATIGEKDVVVDFAHNPAGVETVLREFKKLYGDITTVITISSESGAEGDLEIFNKVLEFSKYIVPASSASQKIANDKISERPELKEKIILNHGVDNFVKKGTLGATFDEVQEGINQALNLDCNMIIAIGEAATKFKKCVNNL</sequence>
<evidence type="ECO:0000259" key="1">
    <source>
        <dbReference type="Pfam" id="PF08245"/>
    </source>
</evidence>
<dbReference type="Gene3D" id="3.40.1190.10">
    <property type="entry name" value="Mur-like, catalytic domain"/>
    <property type="match status" value="1"/>
</dbReference>
<dbReference type="InterPro" id="IPR013221">
    <property type="entry name" value="Mur_ligase_cen"/>
</dbReference>
<accession>A0A2H4U8D3</accession>
<keyword evidence="2" id="KW-0436">Ligase</keyword>
<feature type="domain" description="Mur ligase central" evidence="1">
    <location>
        <begin position="118"/>
        <end position="342"/>
    </location>
</feature>
<dbReference type="AlphaFoldDB" id="A0A2H4U8D3"/>
<dbReference type="EMBL" id="CP017803">
    <property type="protein sequence ID" value="ATZ60385.1"/>
    <property type="molecule type" value="Genomic_DNA"/>
</dbReference>
<dbReference type="GO" id="GO:0005524">
    <property type="term" value="F:ATP binding"/>
    <property type="evidence" value="ECO:0007669"/>
    <property type="project" value="InterPro"/>
</dbReference>
<dbReference type="SUPFAM" id="SSF53244">
    <property type="entry name" value="MurD-like peptide ligases, peptide-binding domain"/>
    <property type="match status" value="1"/>
</dbReference>
<protein>
    <submittedName>
        <fullName evidence="2">UDP-N-acetylmuramate--alanine ligase</fullName>
    </submittedName>
</protein>
<dbReference type="Gene3D" id="3.40.50.720">
    <property type="entry name" value="NAD(P)-binding Rossmann-like Domain"/>
    <property type="match status" value="1"/>
</dbReference>
<dbReference type="InterPro" id="IPR036615">
    <property type="entry name" value="Mur_ligase_C_dom_sf"/>
</dbReference>
<dbReference type="GO" id="GO:0016881">
    <property type="term" value="F:acid-amino acid ligase activity"/>
    <property type="evidence" value="ECO:0007669"/>
    <property type="project" value="InterPro"/>
</dbReference>
<dbReference type="PANTHER" id="PTHR23135">
    <property type="entry name" value="MUR LIGASE FAMILY MEMBER"/>
    <property type="match status" value="1"/>
</dbReference>
<dbReference type="SUPFAM" id="SSF51984">
    <property type="entry name" value="MurCD N-terminal domain"/>
    <property type="match status" value="1"/>
</dbReference>
<dbReference type="InterPro" id="IPR036565">
    <property type="entry name" value="Mur-like_cat_sf"/>
</dbReference>
<dbReference type="RefSeq" id="WP_100815769.1">
    <property type="nucleotide sequence ID" value="NZ_CP017803.1"/>
</dbReference>